<dbReference type="Gene3D" id="3.20.20.10">
    <property type="entry name" value="Alanine racemase"/>
    <property type="match status" value="1"/>
</dbReference>
<dbReference type="SUPFAM" id="SSF51419">
    <property type="entry name" value="PLP-binding barrel"/>
    <property type="match status" value="1"/>
</dbReference>
<dbReference type="InterPro" id="IPR002986">
    <property type="entry name" value="DAP_deCOOHase_LysA"/>
</dbReference>
<reference evidence="9" key="1">
    <citation type="journal article" date="2019" name="PLoS Negl. Trop. Dis.">
        <title>Revisiting the worldwide diversity of Leptospira species in the environment.</title>
        <authorList>
            <person name="Vincent A.T."/>
            <person name="Schiettekatte O."/>
            <person name="Bourhy P."/>
            <person name="Veyrier F.J."/>
            <person name="Picardeau M."/>
        </authorList>
    </citation>
    <scope>NUCLEOTIDE SEQUENCE [LARGE SCALE GENOMIC DNA]</scope>
    <source>
        <strain evidence="9">201702476</strain>
    </source>
</reference>
<evidence type="ECO:0000259" key="8">
    <source>
        <dbReference type="Pfam" id="PF02784"/>
    </source>
</evidence>
<accession>A0A4R9KF74</accession>
<dbReference type="PRINTS" id="PR01181">
    <property type="entry name" value="DAPDCRBXLASE"/>
</dbReference>
<dbReference type="AlphaFoldDB" id="A0A4R9KF74"/>
<dbReference type="InterPro" id="IPR022653">
    <property type="entry name" value="De-COase2_pyr-phos_BS"/>
</dbReference>
<dbReference type="Pfam" id="PF00278">
    <property type="entry name" value="Orn_DAP_Arg_deC"/>
    <property type="match status" value="1"/>
</dbReference>
<name>A0A4R9KF74_9LEPT</name>
<evidence type="ECO:0000313" key="9">
    <source>
        <dbReference type="EMBL" id="TGL63893.1"/>
    </source>
</evidence>
<comment type="cofactor">
    <cofactor evidence="1 5">
        <name>pyridoxal 5'-phosphate</name>
        <dbReference type="ChEBI" id="CHEBI:597326"/>
    </cofactor>
</comment>
<dbReference type="InterPro" id="IPR009006">
    <property type="entry name" value="Ala_racemase/Decarboxylase_C"/>
</dbReference>
<dbReference type="Proteomes" id="UP000297693">
    <property type="component" value="Unassembled WGS sequence"/>
</dbReference>
<dbReference type="InterPro" id="IPR029066">
    <property type="entry name" value="PLP-binding_barrel"/>
</dbReference>
<keyword evidence="2" id="KW-0210">Decarboxylase</keyword>
<evidence type="ECO:0000313" key="10">
    <source>
        <dbReference type="Proteomes" id="UP000297693"/>
    </source>
</evidence>
<evidence type="ECO:0000256" key="1">
    <source>
        <dbReference type="ARBA" id="ARBA00001933"/>
    </source>
</evidence>
<dbReference type="PANTHER" id="PTHR43727">
    <property type="entry name" value="DIAMINOPIMELATE DECARBOXYLASE"/>
    <property type="match status" value="1"/>
</dbReference>
<feature type="modified residue" description="N6-(pyridoxal phosphate)lysine" evidence="5">
    <location>
        <position position="57"/>
    </location>
</feature>
<feature type="domain" description="Orn/DAP/Arg decarboxylase 2 N-terminal" evidence="8">
    <location>
        <begin position="34"/>
        <end position="272"/>
    </location>
</feature>
<organism evidence="9 10">
    <name type="scientific">Leptospira ognonensis</name>
    <dbReference type="NCBI Taxonomy" id="2484945"/>
    <lineage>
        <taxon>Bacteria</taxon>
        <taxon>Pseudomonadati</taxon>
        <taxon>Spirochaetota</taxon>
        <taxon>Spirochaetia</taxon>
        <taxon>Leptospirales</taxon>
        <taxon>Leptospiraceae</taxon>
        <taxon>Leptospira</taxon>
    </lineage>
</organism>
<evidence type="ECO:0000256" key="2">
    <source>
        <dbReference type="ARBA" id="ARBA00022793"/>
    </source>
</evidence>
<proteinExistence type="inferred from homology"/>
<dbReference type="SUPFAM" id="SSF50621">
    <property type="entry name" value="Alanine racemase C-terminal domain-like"/>
    <property type="match status" value="1"/>
</dbReference>
<dbReference type="OrthoDB" id="9802241at2"/>
<dbReference type="Gene3D" id="2.40.37.10">
    <property type="entry name" value="Lyase, Ornithine Decarboxylase, Chain A, domain 1"/>
    <property type="match status" value="1"/>
</dbReference>
<keyword evidence="10" id="KW-1185">Reference proteome</keyword>
<dbReference type="GO" id="GO:0009089">
    <property type="term" value="P:lysine biosynthetic process via diaminopimelate"/>
    <property type="evidence" value="ECO:0007669"/>
    <property type="project" value="InterPro"/>
</dbReference>
<feature type="domain" description="Orn/DAP/Arg decarboxylase 2 C-terminal" evidence="7">
    <location>
        <begin position="273"/>
        <end position="373"/>
    </location>
</feature>
<sequence>MTSIEKLKFLPEAQVRSIAETFGTPVFVYSQTEIEKKCEEALQFPNAFGLEVRYAMKANPNANILKIMKAKGICIDASSEYEVTRALACGFSPASIMITSQQFPKDLESFVKAGVIFNACSLKQLEAYGKSFPGGSLSIRFNPGLGSGHTKKTDVGGVASAFGIWHEKLSEVKELVRKYNLRVTKVHTHIGSGSDPEVWKAVAKYTLEYAEAFETVTTVSLGGGYKVGRMEDEKSTDLQKIGEPVKQQFIEFAEKHGRKLKLEIEPGTFLIALCGSLIASVDDKIDTGSKGYTFLKLDTGMDANTRPSLYGARHPLITVKRGGEATGKIEEYVVVGHCCESGDLFTQKEGGEAVTRTMAEAEVGDLVVMEAVGAYCSSMSTKNYNSFPETGEVLLTQSGEAKLIRKKQEVSEIYKNEILVI</sequence>
<dbReference type="PRINTS" id="PR01179">
    <property type="entry name" value="ODADCRBXLASE"/>
</dbReference>
<comment type="similarity">
    <text evidence="6">Belongs to the Orn/Lys/Arg decarboxylase class-II family.</text>
</comment>
<dbReference type="InterPro" id="IPR022644">
    <property type="entry name" value="De-COase2_N"/>
</dbReference>
<evidence type="ECO:0000256" key="4">
    <source>
        <dbReference type="ARBA" id="ARBA00023239"/>
    </source>
</evidence>
<evidence type="ECO:0000256" key="6">
    <source>
        <dbReference type="RuleBase" id="RU003737"/>
    </source>
</evidence>
<dbReference type="GO" id="GO:0008836">
    <property type="term" value="F:diaminopimelate decarboxylase activity"/>
    <property type="evidence" value="ECO:0007669"/>
    <property type="project" value="InterPro"/>
</dbReference>
<dbReference type="PANTHER" id="PTHR43727:SF2">
    <property type="entry name" value="GROUP IV DECARBOXYLASE"/>
    <property type="match status" value="1"/>
</dbReference>
<dbReference type="PROSITE" id="PS00878">
    <property type="entry name" value="ODR_DC_2_1"/>
    <property type="match status" value="1"/>
</dbReference>
<dbReference type="CDD" id="cd06828">
    <property type="entry name" value="PLPDE_III_DapDC"/>
    <property type="match status" value="1"/>
</dbReference>
<gene>
    <name evidence="9" type="ORF">EHQ58_00565</name>
</gene>
<evidence type="ECO:0000259" key="7">
    <source>
        <dbReference type="Pfam" id="PF00278"/>
    </source>
</evidence>
<dbReference type="InterPro" id="IPR000183">
    <property type="entry name" value="Orn/DAP/Arg_de-COase"/>
</dbReference>
<feature type="active site" description="Proton donor" evidence="5">
    <location>
        <position position="339"/>
    </location>
</feature>
<protein>
    <submittedName>
        <fullName evidence="9">Diaminopimelate decarboxylase</fullName>
    </submittedName>
</protein>
<dbReference type="Pfam" id="PF02784">
    <property type="entry name" value="Orn_Arg_deC_N"/>
    <property type="match status" value="1"/>
</dbReference>
<evidence type="ECO:0000256" key="5">
    <source>
        <dbReference type="PIRSR" id="PIRSR600183-50"/>
    </source>
</evidence>
<evidence type="ECO:0000256" key="3">
    <source>
        <dbReference type="ARBA" id="ARBA00022898"/>
    </source>
</evidence>
<keyword evidence="3 5" id="KW-0663">Pyridoxal phosphate</keyword>
<dbReference type="RefSeq" id="WP_135621468.1">
    <property type="nucleotide sequence ID" value="NZ_RQGD01000002.1"/>
</dbReference>
<dbReference type="InterPro" id="IPR022643">
    <property type="entry name" value="De-COase2_C"/>
</dbReference>
<keyword evidence="4" id="KW-0456">Lyase</keyword>
<dbReference type="EMBL" id="RQGD01000002">
    <property type="protein sequence ID" value="TGL63893.1"/>
    <property type="molecule type" value="Genomic_DNA"/>
</dbReference>
<comment type="caution">
    <text evidence="9">The sequence shown here is derived from an EMBL/GenBank/DDBJ whole genome shotgun (WGS) entry which is preliminary data.</text>
</comment>